<proteinExistence type="predicted"/>
<reference evidence="4 5" key="1">
    <citation type="journal article" date="2017" name="Int. J. Syst. Evol. Microbiol.">
        <title>Oleiagrimonas citrea sp. nov., a marine bacterium isolated from tidal flat sediment and emended description of the genus Oleiagrimonas Fang et al. 2015 and Oleiagrimonas soli.</title>
        <authorList>
            <person name="Yang S.H."/>
            <person name="Seo H.S."/>
            <person name="Seong C.N."/>
            <person name="Kwon K.K."/>
        </authorList>
    </citation>
    <scope>NUCLEOTIDE SEQUENCE [LARGE SCALE GENOMIC DNA]</scope>
    <source>
        <strain evidence="4 5">MEBiC09124</strain>
    </source>
</reference>
<gene>
    <name evidence="4" type="ORF">HF690_02460</name>
</gene>
<dbReference type="InterPro" id="IPR036013">
    <property type="entry name" value="Band_7/SPFH_dom_sf"/>
</dbReference>
<evidence type="ECO:0000256" key="2">
    <source>
        <dbReference type="SAM" id="Phobius"/>
    </source>
</evidence>
<dbReference type="SMART" id="SM00244">
    <property type="entry name" value="PHB"/>
    <property type="match status" value="1"/>
</dbReference>
<sequence length="297" mass="32417">MSQPLSRIGNKLPVGKLVIALIAVVLLYNSFFVVKPSDEAGVRWLGGTVITKEPLDTGLHFKVPFLEDVDRLQTSRSVYTLNNLSVYTNDNQSVELSISVIYEIPSASVLNLLYHVGRSGNVDIDDTILPVVRDRALAAFAQYNTLNISDERAKISAKMKSEISEALRRLFGIQVIDVQLTGIKYSQVFVASVEAAVKAKADAVRAQNTVLQKKYEGQQKTVTATAEAQARIAQAKGEAQSTILEADAQAKAIKTVGDALRANPQYVRYYGIKHWNGVMPQVVGGKGTLPMIDLGKK</sequence>
<dbReference type="Gene3D" id="3.30.479.30">
    <property type="entry name" value="Band 7 domain"/>
    <property type="match status" value="1"/>
</dbReference>
<dbReference type="SUPFAM" id="SSF117892">
    <property type="entry name" value="Band 7/SPFH domain"/>
    <property type="match status" value="1"/>
</dbReference>
<feature type="domain" description="Band 7" evidence="3">
    <location>
        <begin position="29"/>
        <end position="197"/>
    </location>
</feature>
<evidence type="ECO:0000313" key="5">
    <source>
        <dbReference type="Proteomes" id="UP000541636"/>
    </source>
</evidence>
<keyword evidence="2" id="KW-0472">Membrane</keyword>
<keyword evidence="2" id="KW-1133">Transmembrane helix</keyword>
<dbReference type="InterPro" id="IPR001107">
    <property type="entry name" value="Band_7"/>
</dbReference>
<dbReference type="InterPro" id="IPR000163">
    <property type="entry name" value="Prohibitin"/>
</dbReference>
<name>A0A846ZKA0_9GAMM</name>
<comment type="subcellular location">
    <subcellularLocation>
        <location evidence="1">Membrane</location>
        <topology evidence="1">Single-pass membrane protein</topology>
    </subcellularLocation>
</comment>
<dbReference type="GO" id="GO:0016020">
    <property type="term" value="C:membrane"/>
    <property type="evidence" value="ECO:0007669"/>
    <property type="project" value="UniProtKB-SubCell"/>
</dbReference>
<dbReference type="AlphaFoldDB" id="A0A846ZKA0"/>
<dbReference type="PANTHER" id="PTHR42911:SF2">
    <property type="entry name" value="PROHIBITIN FAMILY PROTEIN"/>
    <property type="match status" value="1"/>
</dbReference>
<evidence type="ECO:0000256" key="1">
    <source>
        <dbReference type="ARBA" id="ARBA00004167"/>
    </source>
</evidence>
<dbReference type="PANTHER" id="PTHR42911">
    <property type="entry name" value="MODULATOR OF FTSH PROTEASE HFLC"/>
    <property type="match status" value="1"/>
</dbReference>
<dbReference type="Proteomes" id="UP000541636">
    <property type="component" value="Unassembled WGS sequence"/>
</dbReference>
<comment type="caution">
    <text evidence="4">The sequence shown here is derived from an EMBL/GenBank/DDBJ whole genome shotgun (WGS) entry which is preliminary data.</text>
</comment>
<dbReference type="EMBL" id="JAAZQD010000001">
    <property type="protein sequence ID" value="NKZ37811.1"/>
    <property type="molecule type" value="Genomic_DNA"/>
</dbReference>
<feature type="transmembrane region" description="Helical" evidence="2">
    <location>
        <begin position="12"/>
        <end position="34"/>
    </location>
</feature>
<dbReference type="PRINTS" id="PR00679">
    <property type="entry name" value="PROHIBITIN"/>
</dbReference>
<evidence type="ECO:0000259" key="3">
    <source>
        <dbReference type="SMART" id="SM00244"/>
    </source>
</evidence>
<accession>A0A846ZKA0</accession>
<dbReference type="Pfam" id="PF01145">
    <property type="entry name" value="Band_7"/>
    <property type="match status" value="1"/>
</dbReference>
<dbReference type="RefSeq" id="WP_168608317.1">
    <property type="nucleotide sequence ID" value="NZ_JAAZQD010000001.1"/>
</dbReference>
<dbReference type="CDD" id="cd03401">
    <property type="entry name" value="SPFH_prohibitin"/>
    <property type="match status" value="1"/>
</dbReference>
<keyword evidence="5" id="KW-1185">Reference proteome</keyword>
<protein>
    <submittedName>
        <fullName evidence="4">Prohibitin family protein</fullName>
    </submittedName>
</protein>
<organism evidence="4 5">
    <name type="scientific">Oleiagrimonas citrea</name>
    <dbReference type="NCBI Taxonomy" id="1665687"/>
    <lineage>
        <taxon>Bacteria</taxon>
        <taxon>Pseudomonadati</taxon>
        <taxon>Pseudomonadota</taxon>
        <taxon>Gammaproteobacteria</taxon>
        <taxon>Lysobacterales</taxon>
        <taxon>Rhodanobacteraceae</taxon>
        <taxon>Oleiagrimonas</taxon>
    </lineage>
</organism>
<evidence type="ECO:0000313" key="4">
    <source>
        <dbReference type="EMBL" id="NKZ37811.1"/>
    </source>
</evidence>
<keyword evidence="2" id="KW-0812">Transmembrane</keyword>